<dbReference type="PANTHER" id="PTHR13710">
    <property type="entry name" value="DNA HELICASE RECQ FAMILY MEMBER"/>
    <property type="match status" value="1"/>
</dbReference>
<evidence type="ECO:0000256" key="6">
    <source>
        <dbReference type="SAM" id="MobiDB-lite"/>
    </source>
</evidence>
<dbReference type="Pfam" id="PF00270">
    <property type="entry name" value="DEAD"/>
    <property type="match status" value="1"/>
</dbReference>
<organism evidence="9 10">
    <name type="scientific">Trichosporon asahii var. asahii (strain CBS 8904)</name>
    <name type="common">Yeast</name>
    <dbReference type="NCBI Taxonomy" id="1220162"/>
    <lineage>
        <taxon>Eukaryota</taxon>
        <taxon>Fungi</taxon>
        <taxon>Dikarya</taxon>
        <taxon>Basidiomycota</taxon>
        <taxon>Agaricomycotina</taxon>
        <taxon>Tremellomycetes</taxon>
        <taxon>Trichosporonales</taxon>
        <taxon>Trichosporonaceae</taxon>
        <taxon>Trichosporon</taxon>
    </lineage>
</organism>
<feature type="domain" description="Helicase ATP-binding" evidence="7">
    <location>
        <begin position="73"/>
        <end position="243"/>
    </location>
</feature>
<dbReference type="eggNOG" id="KOG0351">
    <property type="taxonomic scope" value="Eukaryota"/>
</dbReference>
<dbReference type="Gene3D" id="3.40.50.300">
    <property type="entry name" value="P-loop containing nucleotide triphosphate hydrolases"/>
    <property type="match status" value="2"/>
</dbReference>
<dbReference type="GO" id="GO:0005737">
    <property type="term" value="C:cytoplasm"/>
    <property type="evidence" value="ECO:0007669"/>
    <property type="project" value="TreeGrafter"/>
</dbReference>
<dbReference type="PROSITE" id="PS51194">
    <property type="entry name" value="HELICASE_CTER"/>
    <property type="match status" value="1"/>
</dbReference>
<evidence type="ECO:0000256" key="4">
    <source>
        <dbReference type="ARBA" id="ARBA00034617"/>
    </source>
</evidence>
<dbReference type="InterPro" id="IPR027417">
    <property type="entry name" value="P-loop_NTPase"/>
</dbReference>
<dbReference type="GO" id="GO:0005524">
    <property type="term" value="F:ATP binding"/>
    <property type="evidence" value="ECO:0007669"/>
    <property type="project" value="UniProtKB-KW"/>
</dbReference>
<dbReference type="InParanoid" id="K1VTB5"/>
<name>K1VTB5_TRIAC</name>
<dbReference type="Proteomes" id="UP000006757">
    <property type="component" value="Unassembled WGS sequence"/>
</dbReference>
<dbReference type="SMART" id="SM00490">
    <property type="entry name" value="HELICc"/>
    <property type="match status" value="1"/>
</dbReference>
<sequence>MTDSNFSLAPLPTSTPQTSVYPCESGTQHARNNFVPRTFTRVPSGVERGESLLHILKKYWGYSKFRPPQQEVCELSLKGCDVLVVAPTGIGKSICFQLPALTIEYGITIVVSPLKALMAEQVMSLREKGIPVAALNENTSRAEHVFHELKLAHPRLRLLYATPESLCRKDYQACFNTAHQQKQIARIVIDEAHVLYEWGNTFRPSVEAFVRQFPDIPKTAVTASATAEIRSEIARSLRMKRDGGNLAQFVLPVNRKNLFYECDVVAEKLNDSGITASPFYARMPEAQKSRALVDWKDGKISCIVATIAFGMGIDHPHVRYVVHADMPKSFEGYYQETGRCGRDGHRSRSREDATRAMSQANSTGMERANRQMLNSLKTQFAEDTTTCRHVGVCRYFGEIIETDPDTVKAYCDGMCDVCTNRAGVYLAAQHLTEDQPTLSPIEPLEPLEHSSPPAMTEQGTSNCTFAHLHDESQAGLQWTGVFSSIGPTGSGNGDARGSSKVDDDLAPLFDNPKSDTGILGTRDQRAHQTPLFDVPSSLPDNEQTRTPPIVDLSGSSSSHGKVGSKEGAPPSTVASAGKETMPPPRTAPRRAAPSILQALDVNGTRPPQPRAESSRQLSTIDELAEQGISGVVVIGAARSPGHAKRKIRDREETFKDVAPLSGDDAAFAFYNSAAPRKKSHVERLKFKTPGPALSAAAPQSSPLTRISTGDRNMLHGTPPPAASPARPVTDRKSGLARLLTALTVSLEKGDLADEIFACWNRDEVGEQRAAREVEAKIALETRHSGNYAIADIADSCKIARNERGVRLITSGKIRSLLDKRAVNFKVIEDCIQSL</sequence>
<evidence type="ECO:0000259" key="7">
    <source>
        <dbReference type="PROSITE" id="PS51192"/>
    </source>
</evidence>
<evidence type="ECO:0000256" key="1">
    <source>
        <dbReference type="ARBA" id="ARBA00005446"/>
    </source>
</evidence>
<keyword evidence="3" id="KW-0067">ATP-binding</keyword>
<proteinExistence type="inferred from homology"/>
<feature type="compositionally biased region" description="Basic and acidic residues" evidence="6">
    <location>
        <begin position="341"/>
        <end position="354"/>
    </location>
</feature>
<comment type="similarity">
    <text evidence="1">Belongs to the helicase family. RecQ subfamily.</text>
</comment>
<evidence type="ECO:0000259" key="8">
    <source>
        <dbReference type="PROSITE" id="PS51194"/>
    </source>
</evidence>
<dbReference type="SMART" id="SM00487">
    <property type="entry name" value="DEXDc"/>
    <property type="match status" value="1"/>
</dbReference>
<evidence type="ECO:0000256" key="2">
    <source>
        <dbReference type="ARBA" id="ARBA00022741"/>
    </source>
</evidence>
<dbReference type="InterPro" id="IPR001650">
    <property type="entry name" value="Helicase_C-like"/>
</dbReference>
<dbReference type="InterPro" id="IPR014001">
    <property type="entry name" value="Helicase_ATP-bd"/>
</dbReference>
<evidence type="ECO:0000313" key="9">
    <source>
        <dbReference type="EMBL" id="EKD02807.1"/>
    </source>
</evidence>
<keyword evidence="9" id="KW-0347">Helicase</keyword>
<keyword evidence="2" id="KW-0547">Nucleotide-binding</keyword>
<dbReference type="GO" id="GO:0000724">
    <property type="term" value="P:double-strand break repair via homologous recombination"/>
    <property type="evidence" value="ECO:0007669"/>
    <property type="project" value="TreeGrafter"/>
</dbReference>
<dbReference type="PROSITE" id="PS51192">
    <property type="entry name" value="HELICASE_ATP_BIND_1"/>
    <property type="match status" value="1"/>
</dbReference>
<feature type="region of interest" description="Disordered" evidence="6">
    <location>
        <begin position="709"/>
        <end position="728"/>
    </location>
</feature>
<dbReference type="SUPFAM" id="SSF52540">
    <property type="entry name" value="P-loop containing nucleoside triphosphate hydrolases"/>
    <property type="match status" value="1"/>
</dbReference>
<feature type="compositionally biased region" description="Low complexity" evidence="6">
    <location>
        <begin position="553"/>
        <end position="567"/>
    </location>
</feature>
<comment type="caution">
    <text evidence="9">The sequence shown here is derived from an EMBL/GenBank/DDBJ whole genome shotgun (WGS) entry which is preliminary data.</text>
</comment>
<feature type="region of interest" description="Disordered" evidence="6">
    <location>
        <begin position="485"/>
        <end position="589"/>
    </location>
</feature>
<feature type="region of interest" description="Disordered" evidence="6">
    <location>
        <begin position="1"/>
        <end position="22"/>
    </location>
</feature>
<keyword evidence="9" id="KW-0378">Hydrolase</keyword>
<dbReference type="Pfam" id="PF16124">
    <property type="entry name" value="RecQ_Zn_bind"/>
    <property type="match status" value="1"/>
</dbReference>
<reference evidence="9 10" key="1">
    <citation type="journal article" date="2012" name="Eukaryot. Cell">
        <title>Genome sequence of the Trichosporon asahii environmental strain CBS 8904.</title>
        <authorList>
            <person name="Yang R.Y."/>
            <person name="Li H.T."/>
            <person name="Zhu H."/>
            <person name="Zhou G.P."/>
            <person name="Wang M."/>
            <person name="Wang L."/>
        </authorList>
    </citation>
    <scope>NUCLEOTIDE SEQUENCE [LARGE SCALE GENOMIC DNA]</scope>
    <source>
        <strain evidence="9 10">CBS 8904</strain>
    </source>
</reference>
<feature type="region of interest" description="Disordered" evidence="6">
    <location>
        <begin position="341"/>
        <end position="365"/>
    </location>
</feature>
<gene>
    <name evidence="9" type="ORF">A1Q2_02882</name>
</gene>
<dbReference type="AlphaFoldDB" id="K1VTB5"/>
<dbReference type="InterPro" id="IPR036388">
    <property type="entry name" value="WH-like_DNA-bd_sf"/>
</dbReference>
<dbReference type="InterPro" id="IPR032284">
    <property type="entry name" value="RecQ_Zn-bd"/>
</dbReference>
<dbReference type="GO" id="GO:0009378">
    <property type="term" value="F:four-way junction helicase activity"/>
    <property type="evidence" value="ECO:0007669"/>
    <property type="project" value="TreeGrafter"/>
</dbReference>
<evidence type="ECO:0000256" key="5">
    <source>
        <dbReference type="ARBA" id="ARBA00034808"/>
    </source>
</evidence>
<dbReference type="InterPro" id="IPR011545">
    <property type="entry name" value="DEAD/DEAH_box_helicase_dom"/>
</dbReference>
<dbReference type="GO" id="GO:0043138">
    <property type="term" value="F:3'-5' DNA helicase activity"/>
    <property type="evidence" value="ECO:0007669"/>
    <property type="project" value="UniProtKB-EC"/>
</dbReference>
<dbReference type="Gene3D" id="1.10.10.10">
    <property type="entry name" value="Winged helix-like DNA-binding domain superfamily/Winged helix DNA-binding domain"/>
    <property type="match status" value="1"/>
</dbReference>
<evidence type="ECO:0000313" key="10">
    <source>
        <dbReference type="Proteomes" id="UP000006757"/>
    </source>
</evidence>
<dbReference type="STRING" id="1220162.K1VTB5"/>
<comment type="catalytic activity">
    <reaction evidence="4">
        <text>Couples ATP hydrolysis with the unwinding of duplex DNA by translocating in the 3'-5' direction.</text>
        <dbReference type="EC" id="5.6.2.4"/>
    </reaction>
</comment>
<dbReference type="PANTHER" id="PTHR13710:SF152">
    <property type="entry name" value="ATP-DEPENDENT DNA HELICASE Q5"/>
    <property type="match status" value="1"/>
</dbReference>
<dbReference type="GO" id="GO:0003676">
    <property type="term" value="F:nucleic acid binding"/>
    <property type="evidence" value="ECO:0007669"/>
    <property type="project" value="InterPro"/>
</dbReference>
<dbReference type="Pfam" id="PF00271">
    <property type="entry name" value="Helicase_C"/>
    <property type="match status" value="1"/>
</dbReference>
<dbReference type="HOGENOM" id="CLU_001103_12_0_1"/>
<dbReference type="EMBL" id="AMBO01000276">
    <property type="protein sequence ID" value="EKD02807.1"/>
    <property type="molecule type" value="Genomic_DNA"/>
</dbReference>
<dbReference type="OrthoDB" id="2587207at2759"/>
<accession>K1VTB5</accession>
<dbReference type="CDD" id="cd17920">
    <property type="entry name" value="DEXHc_RecQ"/>
    <property type="match status" value="1"/>
</dbReference>
<keyword evidence="10" id="KW-1185">Reference proteome</keyword>
<protein>
    <recommendedName>
        <fullName evidence="5">DNA 3'-5' helicase</fullName>
        <ecNumber evidence="5">5.6.2.4</ecNumber>
    </recommendedName>
</protein>
<evidence type="ECO:0000256" key="3">
    <source>
        <dbReference type="ARBA" id="ARBA00022840"/>
    </source>
</evidence>
<dbReference type="GO" id="GO:0005634">
    <property type="term" value="C:nucleus"/>
    <property type="evidence" value="ECO:0007669"/>
    <property type="project" value="TreeGrafter"/>
</dbReference>
<dbReference type="GO" id="GO:0005694">
    <property type="term" value="C:chromosome"/>
    <property type="evidence" value="ECO:0007669"/>
    <property type="project" value="TreeGrafter"/>
</dbReference>
<feature type="domain" description="Helicase C-terminal" evidence="8">
    <location>
        <begin position="232"/>
        <end position="384"/>
    </location>
</feature>
<dbReference type="EC" id="5.6.2.4" evidence="5"/>